<dbReference type="EMBL" id="CP101717">
    <property type="protein sequence ID" value="WLD56972.1"/>
    <property type="molecule type" value="Genomic_DNA"/>
</dbReference>
<name>A0AB38YCE9_9GAMM</name>
<protein>
    <submittedName>
        <fullName evidence="4">D-2-hydroxyacid dehydrogenase</fullName>
    </submittedName>
</protein>
<dbReference type="AlphaFoldDB" id="A0AB38YCE9"/>
<dbReference type="RefSeq" id="WP_304994258.1">
    <property type="nucleotide sequence ID" value="NZ_CP101717.1"/>
</dbReference>
<dbReference type="PANTHER" id="PTHR43333:SF1">
    <property type="entry name" value="D-ISOMER SPECIFIC 2-HYDROXYACID DEHYDROGENASE NAD-BINDING DOMAIN-CONTAINING PROTEIN"/>
    <property type="match status" value="1"/>
</dbReference>
<dbReference type="Gene3D" id="3.40.50.720">
    <property type="entry name" value="NAD(P)-binding Rossmann-like Domain"/>
    <property type="match status" value="2"/>
</dbReference>
<reference evidence="4" key="1">
    <citation type="submission" date="2022-07" db="EMBL/GenBank/DDBJ databases">
        <title>Complete genome sequence of Salinispirillum sp. LH10-3-1 capable of multiple carbohydrate inversion isolated from a soda lake.</title>
        <authorList>
            <person name="Liu J."/>
            <person name="Zhai Y."/>
            <person name="Zhang H."/>
            <person name="Yang H."/>
            <person name="Qu J."/>
            <person name="Li J."/>
        </authorList>
    </citation>
    <scope>NUCLEOTIDE SEQUENCE</scope>
    <source>
        <strain evidence="4">LH 10-3-1</strain>
    </source>
</reference>
<keyword evidence="2" id="KW-0520">NAD</keyword>
<accession>A0AB38YCE9</accession>
<evidence type="ECO:0000256" key="2">
    <source>
        <dbReference type="ARBA" id="ARBA00023027"/>
    </source>
</evidence>
<dbReference type="GO" id="GO:0051287">
    <property type="term" value="F:NAD binding"/>
    <property type="evidence" value="ECO:0007669"/>
    <property type="project" value="InterPro"/>
</dbReference>
<dbReference type="Pfam" id="PF02826">
    <property type="entry name" value="2-Hacid_dh_C"/>
    <property type="match status" value="1"/>
</dbReference>
<evidence type="ECO:0000259" key="3">
    <source>
        <dbReference type="Pfam" id="PF02826"/>
    </source>
</evidence>
<evidence type="ECO:0000313" key="4">
    <source>
        <dbReference type="EMBL" id="WLD56972.1"/>
    </source>
</evidence>
<dbReference type="CDD" id="cd05300">
    <property type="entry name" value="2-Hacid_dh_1"/>
    <property type="match status" value="1"/>
</dbReference>
<keyword evidence="1" id="KW-0560">Oxidoreductase</keyword>
<organism evidence="4">
    <name type="scientific">Salinispirillum sp. LH 10-3-1</name>
    <dbReference type="NCBI Taxonomy" id="2952525"/>
    <lineage>
        <taxon>Bacteria</taxon>
        <taxon>Pseudomonadati</taxon>
        <taxon>Pseudomonadota</taxon>
        <taxon>Gammaproteobacteria</taxon>
        <taxon>Oceanospirillales</taxon>
        <taxon>Saccharospirillaceae</taxon>
        <taxon>Salinispirillum</taxon>
    </lineage>
</organism>
<dbReference type="PANTHER" id="PTHR43333">
    <property type="entry name" value="2-HACID_DH_C DOMAIN-CONTAINING PROTEIN"/>
    <property type="match status" value="1"/>
</dbReference>
<gene>
    <name evidence="4" type="ORF">NFC81_09535</name>
</gene>
<sequence length="316" mass="35967">MKQRLKVALVSQRTAQWRMLLAQHKDLPIQLIFDDEENFAERARHCSVLWGDTPEGARWLPRLPNIQWYHTFFSGVDALLPLRAQLPKDLLVTNSRDIAGPHIAEYVLGQLLNLSRQIGHYQRLQQQCQWQWMDYRTVEEDRALVLGTGAIGQTVAQRLAPWVERVDGVSRSGRAVEGFGSVHQWHSIHPILDQYRIVVNTLPHTPETDGVLAASFFDALAADAIFINVGRGATVQDEALLSALDAEPERRAVLDVFRVEPLPQEHPYWQHKQVVVTPHVAAQSQPQWVLPIVLDNLRRYLDGASLRNLVDLELGY</sequence>
<evidence type="ECO:0000256" key="1">
    <source>
        <dbReference type="ARBA" id="ARBA00023002"/>
    </source>
</evidence>
<dbReference type="SUPFAM" id="SSF51735">
    <property type="entry name" value="NAD(P)-binding Rossmann-fold domains"/>
    <property type="match status" value="1"/>
</dbReference>
<dbReference type="GO" id="GO:0016491">
    <property type="term" value="F:oxidoreductase activity"/>
    <property type="evidence" value="ECO:0007669"/>
    <property type="project" value="UniProtKB-KW"/>
</dbReference>
<dbReference type="InterPro" id="IPR006140">
    <property type="entry name" value="D-isomer_DH_NAD-bd"/>
</dbReference>
<dbReference type="SUPFAM" id="SSF52283">
    <property type="entry name" value="Formate/glycerate dehydrogenase catalytic domain-like"/>
    <property type="match status" value="1"/>
</dbReference>
<proteinExistence type="predicted"/>
<dbReference type="InterPro" id="IPR036291">
    <property type="entry name" value="NAD(P)-bd_dom_sf"/>
</dbReference>
<feature type="domain" description="D-isomer specific 2-hydroxyacid dehydrogenase NAD-binding" evidence="3">
    <location>
        <begin position="109"/>
        <end position="281"/>
    </location>
</feature>